<organism evidence="1 2">
    <name type="scientific">Leptospira stimsonii</name>
    <dbReference type="NCBI Taxonomy" id="2202203"/>
    <lineage>
        <taxon>Bacteria</taxon>
        <taxon>Pseudomonadati</taxon>
        <taxon>Spirochaetota</taxon>
        <taxon>Spirochaetia</taxon>
        <taxon>Leptospirales</taxon>
        <taxon>Leptospiraceae</taxon>
        <taxon>Leptospira</taxon>
    </lineage>
</organism>
<sequence length="133" mass="15415">MISPFHYHSSKLPAGKESKKILTYLVFPIHRRKRRNVLRFFMVRDKRLISQLRWEPPIYASLSSISLISQLRWEPSMYASLSSISMISQLRYEPPIYASLSSISMISQLRWEPSIYASLSSAETLSMDRVSGT</sequence>
<reference evidence="2" key="1">
    <citation type="submission" date="2018-05" db="EMBL/GenBank/DDBJ databases">
        <title>Leptospira yasudae sp. nov. and Leptospira stimsonii sp. nov., two pathogenic species of the genus Leptospira isolated from environmental sources.</title>
        <authorList>
            <person name="Casanovas-Massana A."/>
            <person name="Hamond C."/>
            <person name="Santos L.A."/>
            <person name="Hacker K.P."/>
            <person name="Balassiano I."/>
            <person name="Medeiros M.A."/>
            <person name="Reis M.G."/>
            <person name="Ko A.I."/>
            <person name="Wunder E.A."/>
        </authorList>
    </citation>
    <scope>NUCLEOTIDE SEQUENCE [LARGE SCALE GENOMIC DNA]</scope>
    <source>
        <strain evidence="2">AMB6-RJ</strain>
    </source>
</reference>
<protein>
    <submittedName>
        <fullName evidence="1">Uncharacterized protein</fullName>
    </submittedName>
</protein>
<name>A0A8B3CT96_9LEPT</name>
<gene>
    <name evidence="1" type="ORF">DLM78_13110</name>
</gene>
<evidence type="ECO:0000313" key="1">
    <source>
        <dbReference type="EMBL" id="RHX86711.1"/>
    </source>
</evidence>
<dbReference type="EMBL" id="QHCS01000002">
    <property type="protein sequence ID" value="RHX86711.1"/>
    <property type="molecule type" value="Genomic_DNA"/>
</dbReference>
<accession>A0A8B3CT96</accession>
<dbReference type="AlphaFoldDB" id="A0A8B3CT96"/>
<comment type="caution">
    <text evidence="1">The sequence shown here is derived from an EMBL/GenBank/DDBJ whole genome shotgun (WGS) entry which is preliminary data.</text>
</comment>
<evidence type="ECO:0000313" key="2">
    <source>
        <dbReference type="Proteomes" id="UP000266669"/>
    </source>
</evidence>
<dbReference type="Proteomes" id="UP000266669">
    <property type="component" value="Unassembled WGS sequence"/>
</dbReference>
<proteinExistence type="predicted"/>